<dbReference type="EMBL" id="UINC01011319">
    <property type="protein sequence ID" value="SVA50009.1"/>
    <property type="molecule type" value="Genomic_DNA"/>
</dbReference>
<dbReference type="InterPro" id="IPR039568">
    <property type="entry name" value="Peptidase_MA-like_dom"/>
</dbReference>
<evidence type="ECO:0000256" key="1">
    <source>
        <dbReference type="SAM" id="Phobius"/>
    </source>
</evidence>
<keyword evidence="1" id="KW-1133">Transmembrane helix</keyword>
<evidence type="ECO:0000313" key="3">
    <source>
        <dbReference type="EMBL" id="SVA50009.1"/>
    </source>
</evidence>
<keyword evidence="1" id="KW-0812">Transmembrane</keyword>
<feature type="domain" description="Peptidase MA-like" evidence="2">
    <location>
        <begin position="83"/>
        <end position="243"/>
    </location>
</feature>
<organism evidence="3">
    <name type="scientific">marine metagenome</name>
    <dbReference type="NCBI Taxonomy" id="408172"/>
    <lineage>
        <taxon>unclassified sequences</taxon>
        <taxon>metagenomes</taxon>
        <taxon>ecological metagenomes</taxon>
    </lineage>
</organism>
<dbReference type="Pfam" id="PF13485">
    <property type="entry name" value="Peptidase_MA_2"/>
    <property type="match status" value="1"/>
</dbReference>
<accession>A0A381WBV0</accession>
<name>A0A381WBV0_9ZZZZ</name>
<gene>
    <name evidence="3" type="ORF">METZ01_LOCUS102863</name>
</gene>
<sequence>MSLVLLAGQDTPPPTLSGASYLEGRRVTVSFLPSDSVRARHLLQTLDASSPLPGLPPDFPTGVLLILVPDEVTLDRLVGGQTPDWSAAVALTAQSTILLPAFVSSRRTGWSDARVLRHEWAHIGLHQYLEGLRLPRWFSEGYAQWASGGWDWSEAWKLRMALVREGSVLDSLTISWPRDELRARIAYLLSATTIEYLAVQSGPRALEVLLYQWKDTGSFEEAFRGTFGVTTAQFEDDWQRYVRSRYGWLFMLAHSTVFWMLMGLVLLTLMMARRRIRRESMARLRAGDIPDKPNFWLEEYAELDDPGPHADRSE</sequence>
<dbReference type="AlphaFoldDB" id="A0A381WBV0"/>
<evidence type="ECO:0000259" key="2">
    <source>
        <dbReference type="Pfam" id="PF13485"/>
    </source>
</evidence>
<feature type="transmembrane region" description="Helical" evidence="1">
    <location>
        <begin position="246"/>
        <end position="272"/>
    </location>
</feature>
<keyword evidence="1" id="KW-0472">Membrane</keyword>
<reference evidence="3" key="1">
    <citation type="submission" date="2018-05" db="EMBL/GenBank/DDBJ databases">
        <authorList>
            <person name="Lanie J.A."/>
            <person name="Ng W.-L."/>
            <person name="Kazmierczak K.M."/>
            <person name="Andrzejewski T.M."/>
            <person name="Davidsen T.M."/>
            <person name="Wayne K.J."/>
            <person name="Tettelin H."/>
            <person name="Glass J.I."/>
            <person name="Rusch D."/>
            <person name="Podicherti R."/>
            <person name="Tsui H.-C.T."/>
            <person name="Winkler M.E."/>
        </authorList>
    </citation>
    <scope>NUCLEOTIDE SEQUENCE</scope>
</reference>
<proteinExistence type="predicted"/>
<protein>
    <recommendedName>
        <fullName evidence="2">Peptidase MA-like domain-containing protein</fullName>
    </recommendedName>
</protein>